<dbReference type="InterPro" id="IPR009057">
    <property type="entry name" value="Homeodomain-like_sf"/>
</dbReference>
<dbReference type="InterPro" id="IPR044636">
    <property type="entry name" value="RADIALIS-like"/>
</dbReference>
<comment type="caution">
    <text evidence="6">The sequence shown here is derived from an EMBL/GenBank/DDBJ whole genome shotgun (WGS) entry which is preliminary data.</text>
</comment>
<dbReference type="FunFam" id="1.10.10.60:FF:000154">
    <property type="entry name" value="Transcription factor SRM1"/>
    <property type="match status" value="1"/>
</dbReference>
<dbReference type="AlphaFoldDB" id="A0A392Q5T2"/>
<evidence type="ECO:0000256" key="4">
    <source>
        <dbReference type="ARBA" id="ARBA00023242"/>
    </source>
</evidence>
<comment type="subcellular location">
    <subcellularLocation>
        <location evidence="1">Nucleus</location>
    </subcellularLocation>
</comment>
<organism evidence="6 7">
    <name type="scientific">Trifolium medium</name>
    <dbReference type="NCBI Taxonomy" id="97028"/>
    <lineage>
        <taxon>Eukaryota</taxon>
        <taxon>Viridiplantae</taxon>
        <taxon>Streptophyta</taxon>
        <taxon>Embryophyta</taxon>
        <taxon>Tracheophyta</taxon>
        <taxon>Spermatophyta</taxon>
        <taxon>Magnoliopsida</taxon>
        <taxon>eudicotyledons</taxon>
        <taxon>Gunneridae</taxon>
        <taxon>Pentapetalae</taxon>
        <taxon>rosids</taxon>
        <taxon>fabids</taxon>
        <taxon>Fabales</taxon>
        <taxon>Fabaceae</taxon>
        <taxon>Papilionoideae</taxon>
        <taxon>50 kb inversion clade</taxon>
        <taxon>NPAAA clade</taxon>
        <taxon>Hologalegina</taxon>
        <taxon>IRL clade</taxon>
        <taxon>Trifolieae</taxon>
        <taxon>Trifolium</taxon>
    </lineage>
</organism>
<keyword evidence="2" id="KW-0805">Transcription regulation</keyword>
<evidence type="ECO:0000259" key="5">
    <source>
        <dbReference type="PROSITE" id="PS51293"/>
    </source>
</evidence>
<dbReference type="CDD" id="cd00167">
    <property type="entry name" value="SANT"/>
    <property type="match status" value="1"/>
</dbReference>
<dbReference type="PROSITE" id="PS51293">
    <property type="entry name" value="SANT"/>
    <property type="match status" value="1"/>
</dbReference>
<evidence type="ECO:0000256" key="3">
    <source>
        <dbReference type="ARBA" id="ARBA00023163"/>
    </source>
</evidence>
<evidence type="ECO:0000313" key="6">
    <source>
        <dbReference type="EMBL" id="MCI19763.1"/>
    </source>
</evidence>
<dbReference type="SMART" id="SM00717">
    <property type="entry name" value="SANT"/>
    <property type="match status" value="1"/>
</dbReference>
<dbReference type="Gene3D" id="1.10.10.60">
    <property type="entry name" value="Homeodomain-like"/>
    <property type="match status" value="1"/>
</dbReference>
<name>A0A392Q5T2_9FABA</name>
<dbReference type="InterPro" id="IPR017884">
    <property type="entry name" value="SANT_dom"/>
</dbReference>
<reference evidence="6 7" key="1">
    <citation type="journal article" date="2018" name="Front. Plant Sci.">
        <title>Red Clover (Trifolium pratense) and Zigzag Clover (T. medium) - A Picture of Genomic Similarities and Differences.</title>
        <authorList>
            <person name="Dluhosova J."/>
            <person name="Istvanek J."/>
            <person name="Nedelnik J."/>
            <person name="Repkova J."/>
        </authorList>
    </citation>
    <scope>NUCLEOTIDE SEQUENCE [LARGE SCALE GENOMIC DNA]</scope>
    <source>
        <strain evidence="7">cv. 10/8</strain>
        <tissue evidence="6">Leaf</tissue>
    </source>
</reference>
<dbReference type="InterPro" id="IPR001005">
    <property type="entry name" value="SANT/Myb"/>
</dbReference>
<keyword evidence="3" id="KW-0804">Transcription</keyword>
<evidence type="ECO:0000256" key="2">
    <source>
        <dbReference type="ARBA" id="ARBA00023015"/>
    </source>
</evidence>
<keyword evidence="7" id="KW-1185">Reference proteome</keyword>
<dbReference type="GO" id="GO:0005634">
    <property type="term" value="C:nucleus"/>
    <property type="evidence" value="ECO:0007669"/>
    <property type="project" value="UniProtKB-SubCell"/>
</dbReference>
<feature type="domain" description="SANT" evidence="5">
    <location>
        <begin position="11"/>
        <end position="66"/>
    </location>
</feature>
<dbReference type="PANTHER" id="PTHR43952:SF75">
    <property type="entry name" value="PROTEIN RADIALIS-LIKE 6"/>
    <property type="match status" value="1"/>
</dbReference>
<protein>
    <submittedName>
        <fullName evidence="6">Protein RADIALIS-like 6-like</fullName>
    </submittedName>
</protein>
<dbReference type="Proteomes" id="UP000265520">
    <property type="component" value="Unassembled WGS sequence"/>
</dbReference>
<keyword evidence="4" id="KW-0539">Nucleus</keyword>
<dbReference type="PANTHER" id="PTHR43952">
    <property type="entry name" value="MYB FAMILY TRANSCRIPTION FACTOR-RELATED"/>
    <property type="match status" value="1"/>
</dbReference>
<dbReference type="SUPFAM" id="SSF46689">
    <property type="entry name" value="Homeodomain-like"/>
    <property type="match status" value="1"/>
</dbReference>
<proteinExistence type="predicted"/>
<evidence type="ECO:0000313" key="7">
    <source>
        <dbReference type="Proteomes" id="UP000265520"/>
    </source>
</evidence>
<evidence type="ECO:0000256" key="1">
    <source>
        <dbReference type="ARBA" id="ARBA00004123"/>
    </source>
</evidence>
<sequence length="80" mass="9314">MASSSEYDNIEYTPNWTRKQNKQFEVALTIHREDTPDKWEKIAEAVDGKSAEEVKIHYEILVEMIKDIESGKVPIPDYKS</sequence>
<dbReference type="GO" id="GO:0003700">
    <property type="term" value="F:DNA-binding transcription factor activity"/>
    <property type="evidence" value="ECO:0007669"/>
    <property type="project" value="InterPro"/>
</dbReference>
<dbReference type="EMBL" id="LXQA010116467">
    <property type="protein sequence ID" value="MCI19763.1"/>
    <property type="molecule type" value="Genomic_DNA"/>
</dbReference>
<accession>A0A392Q5T2</accession>